<dbReference type="Proteomes" id="UP000191144">
    <property type="component" value="Chromosome G"/>
</dbReference>
<feature type="transmembrane region" description="Helical" evidence="8">
    <location>
        <begin position="457"/>
        <end position="479"/>
    </location>
</feature>
<reference evidence="10" key="1">
    <citation type="submission" date="2016-03" db="EMBL/GenBank/DDBJ databases">
        <authorList>
            <person name="Devillers Hugo."/>
        </authorList>
    </citation>
    <scope>NUCLEOTIDE SEQUENCE [LARGE SCALE GENOMIC DNA]</scope>
</reference>
<dbReference type="PRINTS" id="PR00762">
    <property type="entry name" value="CLCHANNEL"/>
</dbReference>
<feature type="transmembrane region" description="Helical" evidence="8">
    <location>
        <begin position="625"/>
        <end position="644"/>
    </location>
</feature>
<evidence type="ECO:0000256" key="1">
    <source>
        <dbReference type="ARBA" id="ARBA00004141"/>
    </source>
</evidence>
<dbReference type="GO" id="GO:0005794">
    <property type="term" value="C:Golgi apparatus"/>
    <property type="evidence" value="ECO:0007669"/>
    <property type="project" value="TreeGrafter"/>
</dbReference>
<sequence length="910" mass="101147">MPKLLAKTQDDKSAALLTKTDKSTNNARAAKFRADTNPFSERLEGLLDVNRSQLSSNSYKLMSKDNKTLREIGEEVNIRSPIRRTTSHDYFGFPAVTDSSLNYGSTMQGISSTEGRKAPGMNHVWNTPGRDVLTAEGQPALLPERNYYDDFTSVDWVKDYLFDVQQRENLYRLKGLSGKVRRCYSALQDWVLIIVIALACSLLAFVIDKAEELLVDLKRGYCKPNFLLNEQQCCSGYTCAKWTLWPQVFQSFHGGSVRADFFVYAVLSLLLALIAGKVTLTTKYVNPLAKKMDKKTFKTMYHAYGSGVPEVKTILSGFIIRKFLGTYTLFSKSIALILAIASGLSVGKEGPYVHLATCVGNIMSRFFEKYKVNGIERRVMLSASAAVGVTLAFGSPLGGVMFSFEEVSYYLPGNQLFKTFFAAIMANLFLRLLDPYGTGKAVLFEVKYASDWQTTELVLAIVIGAAGGVFGALFCKFVSFWSSWFRTKNFVRDKPLREVGFIAVVTAFLTFSNTYTNISVAELLANLASPCYSPEDFTGANGLCPNDKLKFPTELVPLSIALVIKILLTSVTFGIKVPAGIYVPSMVIGALFGRIFAMTFDHFANLYSNFSLFSQICNKTATPGVCLDLGIYAMISAGAFMAGVTRMNLTLAVIIFELTSSYNYVVPISIAIAMSNIVAHLIEPQSLYEMLIRRNDFPFLDNHKIRNFGGHEFDLKHIVTKVGPDSDNAFVNLKNSCYCSCLSLREMLNDLQGNGLVDGCLPILKDNKLAGILPAPDLELALDKLQRFSDEYMMDGNFHVRLFDEIQNFGNTEISTSTSRDTNEMVGNAFESSSSKDKIALQTMLDVLCDFRKIVERSPLMLDVKSPLSLVELVFTKLGNRSVSVFDEGEFVGLLHKKSFIDYCRDKKII</sequence>
<dbReference type="InterPro" id="IPR046342">
    <property type="entry name" value="CBS_dom_sf"/>
</dbReference>
<protein>
    <submittedName>
        <fullName evidence="9">LAME_0G00408g1_1</fullName>
    </submittedName>
</protein>
<feature type="transmembrane region" description="Helical" evidence="8">
    <location>
        <begin position="324"/>
        <end position="344"/>
    </location>
</feature>
<keyword evidence="4 8" id="KW-1133">Transmembrane helix</keyword>
<organism evidence="9 10">
    <name type="scientific">Lachancea meyersii CBS 8951</name>
    <dbReference type="NCBI Taxonomy" id="1266667"/>
    <lineage>
        <taxon>Eukaryota</taxon>
        <taxon>Fungi</taxon>
        <taxon>Dikarya</taxon>
        <taxon>Ascomycota</taxon>
        <taxon>Saccharomycotina</taxon>
        <taxon>Saccharomycetes</taxon>
        <taxon>Saccharomycetales</taxon>
        <taxon>Saccharomycetaceae</taxon>
        <taxon>Lachancea</taxon>
    </lineage>
</organism>
<proteinExistence type="predicted"/>
<evidence type="ECO:0000313" key="10">
    <source>
        <dbReference type="Proteomes" id="UP000191144"/>
    </source>
</evidence>
<feature type="transmembrane region" description="Helical" evidence="8">
    <location>
        <begin position="190"/>
        <end position="207"/>
    </location>
</feature>
<keyword evidence="5" id="KW-0406">Ion transport</keyword>
<feature type="transmembrane region" description="Helical" evidence="8">
    <location>
        <begin position="261"/>
        <end position="285"/>
    </location>
</feature>
<evidence type="ECO:0000256" key="4">
    <source>
        <dbReference type="ARBA" id="ARBA00022989"/>
    </source>
</evidence>
<keyword evidence="2" id="KW-0813">Transport</keyword>
<feature type="transmembrane region" description="Helical" evidence="8">
    <location>
        <begin position="379"/>
        <end position="404"/>
    </location>
</feature>
<name>A0A1G4K4V8_9SACH</name>
<gene>
    <name evidence="9" type="ORF">LAME_0G00408G</name>
</gene>
<dbReference type="SUPFAM" id="SSF54631">
    <property type="entry name" value="CBS-domain pair"/>
    <property type="match status" value="1"/>
</dbReference>
<keyword evidence="7" id="KW-0868">Chloride</keyword>
<dbReference type="SUPFAM" id="SSF81340">
    <property type="entry name" value="Clc chloride channel"/>
    <property type="match status" value="1"/>
</dbReference>
<evidence type="ECO:0000256" key="2">
    <source>
        <dbReference type="ARBA" id="ARBA00022448"/>
    </source>
</evidence>
<dbReference type="InterPro" id="IPR014743">
    <property type="entry name" value="Cl-channel_core"/>
</dbReference>
<dbReference type="FunFam" id="1.10.3080.10:FF:000030">
    <property type="entry name" value="Chloride channel protein"/>
    <property type="match status" value="1"/>
</dbReference>
<feature type="transmembrane region" description="Helical" evidence="8">
    <location>
        <begin position="581"/>
        <end position="604"/>
    </location>
</feature>
<comment type="subcellular location">
    <subcellularLocation>
        <location evidence="1">Membrane</location>
        <topology evidence="1">Multi-pass membrane protein</topology>
    </subcellularLocation>
</comment>
<accession>A0A1G4K4V8</accession>
<dbReference type="EMBL" id="LT598484">
    <property type="protein sequence ID" value="SCU98749.1"/>
    <property type="molecule type" value="Genomic_DNA"/>
</dbReference>
<dbReference type="GO" id="GO:0005247">
    <property type="term" value="F:voltage-gated chloride channel activity"/>
    <property type="evidence" value="ECO:0007669"/>
    <property type="project" value="TreeGrafter"/>
</dbReference>
<keyword evidence="6 8" id="KW-0472">Membrane</keyword>
<dbReference type="Pfam" id="PF00654">
    <property type="entry name" value="Voltage_CLC"/>
    <property type="match status" value="1"/>
</dbReference>
<keyword evidence="3 8" id="KW-0812">Transmembrane</keyword>
<dbReference type="CDD" id="cd03684">
    <property type="entry name" value="ClC_3_like"/>
    <property type="match status" value="1"/>
</dbReference>
<dbReference type="OrthoDB" id="44789at2759"/>
<feature type="transmembrane region" description="Helical" evidence="8">
    <location>
        <begin position="499"/>
        <end position="518"/>
    </location>
</feature>
<evidence type="ECO:0000256" key="7">
    <source>
        <dbReference type="ARBA" id="ARBA00023214"/>
    </source>
</evidence>
<dbReference type="GO" id="GO:0005769">
    <property type="term" value="C:early endosome"/>
    <property type="evidence" value="ECO:0007669"/>
    <property type="project" value="TreeGrafter"/>
</dbReference>
<dbReference type="AlphaFoldDB" id="A0A1G4K4V8"/>
<dbReference type="PANTHER" id="PTHR45711:SF3">
    <property type="entry name" value="CLC CHANNEL"/>
    <property type="match status" value="1"/>
</dbReference>
<dbReference type="InterPro" id="IPR001807">
    <property type="entry name" value="ClC"/>
</dbReference>
<keyword evidence="10" id="KW-1185">Reference proteome</keyword>
<dbReference type="GO" id="GO:0005886">
    <property type="term" value="C:plasma membrane"/>
    <property type="evidence" value="ECO:0007669"/>
    <property type="project" value="TreeGrafter"/>
</dbReference>
<evidence type="ECO:0000313" key="9">
    <source>
        <dbReference type="EMBL" id="SCU98749.1"/>
    </source>
</evidence>
<dbReference type="PANTHER" id="PTHR45711">
    <property type="entry name" value="CHLORIDE CHANNEL PROTEIN"/>
    <property type="match status" value="1"/>
</dbReference>
<dbReference type="Gene3D" id="1.10.3080.10">
    <property type="entry name" value="Clc chloride channel"/>
    <property type="match status" value="1"/>
</dbReference>
<evidence type="ECO:0000256" key="8">
    <source>
        <dbReference type="SAM" id="Phobius"/>
    </source>
</evidence>
<evidence type="ECO:0000256" key="6">
    <source>
        <dbReference type="ARBA" id="ARBA00023136"/>
    </source>
</evidence>
<evidence type="ECO:0000256" key="5">
    <source>
        <dbReference type="ARBA" id="ARBA00023065"/>
    </source>
</evidence>
<evidence type="ECO:0000256" key="3">
    <source>
        <dbReference type="ARBA" id="ARBA00022692"/>
    </source>
</evidence>
<feature type="transmembrane region" description="Helical" evidence="8">
    <location>
        <begin position="555"/>
        <end position="575"/>
    </location>
</feature>